<evidence type="ECO:0008006" key="3">
    <source>
        <dbReference type="Google" id="ProtNLM"/>
    </source>
</evidence>
<keyword evidence="1" id="KW-1133">Transmembrane helix</keyword>
<sequence length="347" mass="38577">MRGDQRQAVRWLRHVLVVMLVLGITGCAQVRKMMYKTTGDVMFMFAEEVQVPYMLTTDDVDMNCGMSRSLTPLLMSFGEVTAAPDKLGVMVYSSAGICAEARAREENLRYLRAIKAQDANEAEDALAAQKRWHVVAAKRNFVAYKHLVSAFGEPGGECPALDNEFDQLIYLMGLLSGLQALNNEIASTTAIGVPKNVAAKAERASSCLDDNRWWGAPMALKATIWAMLPGATPKGEDPWLRLENAAKKGERARVRLAHVFWALAAYSQGKTDLVKDIIRRHAKEKQKHMAKPQYRFVDELATQILMALSDEMWTEATGHRTPIGAFGTFWDDQKAAPAETINLDDLL</sequence>
<dbReference type="KEGG" id="tcd:AAIA72_13205"/>
<accession>A0AB39UTZ1</accession>
<name>A0AB39UTZ1_9GAMM</name>
<dbReference type="EMBL" id="CP154858">
    <property type="protein sequence ID" value="XDT71753.1"/>
    <property type="molecule type" value="Genomic_DNA"/>
</dbReference>
<keyword evidence="1" id="KW-0472">Membrane</keyword>
<feature type="transmembrane region" description="Helical" evidence="1">
    <location>
        <begin position="12"/>
        <end position="30"/>
    </location>
</feature>
<evidence type="ECO:0000256" key="1">
    <source>
        <dbReference type="SAM" id="Phobius"/>
    </source>
</evidence>
<proteinExistence type="predicted"/>
<gene>
    <name evidence="2" type="ORF">AAIA72_13205</name>
</gene>
<reference evidence="2" key="1">
    <citation type="submission" date="2024-05" db="EMBL/GenBank/DDBJ databases">
        <title>Genome sequencing of novel strain.</title>
        <authorList>
            <person name="Ganbat D."/>
            <person name="Ganbat S."/>
            <person name="Lee S.-J."/>
        </authorList>
    </citation>
    <scope>NUCLEOTIDE SEQUENCE</scope>
    <source>
        <strain evidence="2">SMD15-11</strain>
    </source>
</reference>
<organism evidence="2">
    <name type="scientific">Thermohahella caldifontis</name>
    <dbReference type="NCBI Taxonomy" id="3142973"/>
    <lineage>
        <taxon>Bacteria</taxon>
        <taxon>Pseudomonadati</taxon>
        <taxon>Pseudomonadota</taxon>
        <taxon>Gammaproteobacteria</taxon>
        <taxon>Oceanospirillales</taxon>
        <taxon>Hahellaceae</taxon>
        <taxon>Thermohahella</taxon>
    </lineage>
</organism>
<dbReference type="RefSeq" id="WP_369600778.1">
    <property type="nucleotide sequence ID" value="NZ_CP154858.1"/>
</dbReference>
<evidence type="ECO:0000313" key="2">
    <source>
        <dbReference type="EMBL" id="XDT71753.1"/>
    </source>
</evidence>
<keyword evidence="1" id="KW-0812">Transmembrane</keyword>
<protein>
    <recommendedName>
        <fullName evidence="3">DUF1266 domain-containing protein</fullName>
    </recommendedName>
</protein>
<dbReference type="PROSITE" id="PS51257">
    <property type="entry name" value="PROKAR_LIPOPROTEIN"/>
    <property type="match status" value="1"/>
</dbReference>
<dbReference type="AlphaFoldDB" id="A0AB39UTZ1"/>